<feature type="chain" id="PRO_5042275876" evidence="1">
    <location>
        <begin position="19"/>
        <end position="122"/>
    </location>
</feature>
<evidence type="ECO:0000256" key="1">
    <source>
        <dbReference type="SAM" id="SignalP"/>
    </source>
</evidence>
<accession>A0AAE0PAI3</accession>
<comment type="caution">
    <text evidence="2">The sequence shown here is derived from an EMBL/GenBank/DDBJ whole genome shotgun (WGS) entry which is preliminary data.</text>
</comment>
<proteinExistence type="predicted"/>
<dbReference type="AlphaFoldDB" id="A0AAE0PAI3"/>
<gene>
    <name evidence="2" type="ORF">B0T20DRAFT_417700</name>
</gene>
<sequence>MGWIIFHSTCHLFPCAFSIPYPTIYPQKAISFPWYSPRSYMQARNNNRKMPMLMLTSAESLVHTYPILSSLQQRTRKRIRIRKRKLSECVLSDCVWYHEFALIPKCEVPMLPVLIPKNVLLV</sequence>
<dbReference type="Proteomes" id="UP001281003">
    <property type="component" value="Unassembled WGS sequence"/>
</dbReference>
<protein>
    <submittedName>
        <fullName evidence="2">Uncharacterized protein</fullName>
    </submittedName>
</protein>
<dbReference type="EMBL" id="JAUTDP010000009">
    <property type="protein sequence ID" value="KAK3396421.1"/>
    <property type="molecule type" value="Genomic_DNA"/>
</dbReference>
<feature type="signal peptide" evidence="1">
    <location>
        <begin position="1"/>
        <end position="18"/>
    </location>
</feature>
<keyword evidence="1" id="KW-0732">Signal</keyword>
<reference evidence="2" key="2">
    <citation type="submission" date="2023-07" db="EMBL/GenBank/DDBJ databases">
        <authorList>
            <consortium name="Lawrence Berkeley National Laboratory"/>
            <person name="Haridas S."/>
            <person name="Hensen N."/>
            <person name="Bonometti L."/>
            <person name="Westerberg I."/>
            <person name="Brannstrom I.O."/>
            <person name="Guillou S."/>
            <person name="Cros-Aarteil S."/>
            <person name="Calhoun S."/>
            <person name="Kuo A."/>
            <person name="Mondo S."/>
            <person name="Pangilinan J."/>
            <person name="Riley R."/>
            <person name="LaButti K."/>
            <person name="Andreopoulos B."/>
            <person name="Lipzen A."/>
            <person name="Chen C."/>
            <person name="Yanf M."/>
            <person name="Daum C."/>
            <person name="Ng V."/>
            <person name="Clum A."/>
            <person name="Steindorff A."/>
            <person name="Ohm R."/>
            <person name="Martin F."/>
            <person name="Silar P."/>
            <person name="Natvig D."/>
            <person name="Lalanne C."/>
            <person name="Gautier V."/>
            <person name="Ament-velasquez S.L."/>
            <person name="Kruys A."/>
            <person name="Hutchinson M.I."/>
            <person name="Powell A.J."/>
            <person name="Barry K."/>
            <person name="Miller A.N."/>
            <person name="Grigoriev I.V."/>
            <person name="Debuchy R."/>
            <person name="Gladieux P."/>
            <person name="Thoren M.H."/>
            <person name="Johannesson H."/>
        </authorList>
    </citation>
    <scope>NUCLEOTIDE SEQUENCE</scope>
    <source>
        <strain evidence="2">FGSC 1904</strain>
    </source>
</reference>
<name>A0AAE0PAI3_SORBR</name>
<keyword evidence="3" id="KW-1185">Reference proteome</keyword>
<organism evidence="2 3">
    <name type="scientific">Sordaria brevicollis</name>
    <dbReference type="NCBI Taxonomy" id="83679"/>
    <lineage>
        <taxon>Eukaryota</taxon>
        <taxon>Fungi</taxon>
        <taxon>Dikarya</taxon>
        <taxon>Ascomycota</taxon>
        <taxon>Pezizomycotina</taxon>
        <taxon>Sordariomycetes</taxon>
        <taxon>Sordariomycetidae</taxon>
        <taxon>Sordariales</taxon>
        <taxon>Sordariaceae</taxon>
        <taxon>Sordaria</taxon>
    </lineage>
</organism>
<reference evidence="2" key="1">
    <citation type="journal article" date="2023" name="Mol. Phylogenet. Evol.">
        <title>Genome-scale phylogeny and comparative genomics of the fungal order Sordariales.</title>
        <authorList>
            <person name="Hensen N."/>
            <person name="Bonometti L."/>
            <person name="Westerberg I."/>
            <person name="Brannstrom I.O."/>
            <person name="Guillou S."/>
            <person name="Cros-Aarteil S."/>
            <person name="Calhoun S."/>
            <person name="Haridas S."/>
            <person name="Kuo A."/>
            <person name="Mondo S."/>
            <person name="Pangilinan J."/>
            <person name="Riley R."/>
            <person name="LaButti K."/>
            <person name="Andreopoulos B."/>
            <person name="Lipzen A."/>
            <person name="Chen C."/>
            <person name="Yan M."/>
            <person name="Daum C."/>
            <person name="Ng V."/>
            <person name="Clum A."/>
            <person name="Steindorff A."/>
            <person name="Ohm R.A."/>
            <person name="Martin F."/>
            <person name="Silar P."/>
            <person name="Natvig D.O."/>
            <person name="Lalanne C."/>
            <person name="Gautier V."/>
            <person name="Ament-Velasquez S.L."/>
            <person name="Kruys A."/>
            <person name="Hutchinson M.I."/>
            <person name="Powell A.J."/>
            <person name="Barry K."/>
            <person name="Miller A.N."/>
            <person name="Grigoriev I.V."/>
            <person name="Debuchy R."/>
            <person name="Gladieux P."/>
            <person name="Hiltunen Thoren M."/>
            <person name="Johannesson H."/>
        </authorList>
    </citation>
    <scope>NUCLEOTIDE SEQUENCE</scope>
    <source>
        <strain evidence="2">FGSC 1904</strain>
    </source>
</reference>
<evidence type="ECO:0000313" key="2">
    <source>
        <dbReference type="EMBL" id="KAK3396421.1"/>
    </source>
</evidence>
<evidence type="ECO:0000313" key="3">
    <source>
        <dbReference type="Proteomes" id="UP001281003"/>
    </source>
</evidence>